<dbReference type="SUPFAM" id="SSF52972">
    <property type="entry name" value="ITPase-like"/>
    <property type="match status" value="1"/>
</dbReference>
<keyword evidence="2 7" id="KW-0479">Metal-binding</keyword>
<sequence length="200" mass="21677">MSSEIRQIVLATGNHGKLAEFQHLLGAHNIKMLTQKQFGVTGVEETGLTFVENAILKARAAAEASGLPVIADDSGLEVDALNGAPGIYSSRYSGENASDADNIEKLLKALQGLPVSERTARFQCLLVYLRHANDPTPLICQGTWEGYIIEEPRGDHGFGYDPVFFVPGMHSTAAELTPEQKNSQSHRAMAMRQLAEKLTA</sequence>
<keyword evidence="3 7" id="KW-0547">Nucleotide-binding</keyword>
<dbReference type="CDD" id="cd00515">
    <property type="entry name" value="HAM1"/>
    <property type="match status" value="1"/>
</dbReference>
<dbReference type="EC" id="3.6.1.66" evidence="7"/>
<keyword evidence="5 7" id="KW-0460">Magnesium</keyword>
<comment type="function">
    <text evidence="7">Pyrophosphatase that catalyzes the hydrolysis of nucleoside triphosphates to their monophosphate derivatives, with a high preference for the non-canonical purine nucleotides XTP (xanthosine triphosphate), dITP (deoxyinosine triphosphate) and ITP. Seems to function as a house-cleaning enzyme that removes non-canonical purine nucleotides from the nucleotide pool, thus preventing their incorporation into DNA/RNA and avoiding chromosomal lesions.</text>
</comment>
<evidence type="ECO:0000256" key="5">
    <source>
        <dbReference type="ARBA" id="ARBA00022842"/>
    </source>
</evidence>
<keyword evidence="6 7" id="KW-0546">Nucleotide metabolism</keyword>
<feature type="binding site" evidence="7">
    <location>
        <position position="181"/>
    </location>
    <ligand>
        <name>substrate</name>
    </ligand>
</feature>
<protein>
    <recommendedName>
        <fullName evidence="7">dITP/XTP pyrophosphatase</fullName>
        <ecNumber evidence="7">3.6.1.66</ecNumber>
    </recommendedName>
    <alternativeName>
        <fullName evidence="7">Non-canonical purine NTP pyrophosphatase</fullName>
    </alternativeName>
    <alternativeName>
        <fullName evidence="7">Non-standard purine NTP pyrophosphatase</fullName>
    </alternativeName>
    <alternativeName>
        <fullName evidence="7">Nucleoside-triphosphate diphosphatase</fullName>
    </alternativeName>
    <alternativeName>
        <fullName evidence="7">Nucleoside-triphosphate pyrophosphatase</fullName>
        <shortName evidence="7">NTPase</shortName>
    </alternativeName>
</protein>
<proteinExistence type="inferred from homology"/>
<evidence type="ECO:0000256" key="6">
    <source>
        <dbReference type="ARBA" id="ARBA00023080"/>
    </source>
</evidence>
<comment type="caution">
    <text evidence="9">The sequence shown here is derived from an EMBL/GenBank/DDBJ whole genome shotgun (WGS) entry which is preliminary data.</text>
</comment>
<evidence type="ECO:0000256" key="8">
    <source>
        <dbReference type="RuleBase" id="RU003781"/>
    </source>
</evidence>
<evidence type="ECO:0000313" key="10">
    <source>
        <dbReference type="Proteomes" id="UP001500604"/>
    </source>
</evidence>
<dbReference type="InterPro" id="IPR002637">
    <property type="entry name" value="RdgB/HAM1"/>
</dbReference>
<keyword evidence="4 7" id="KW-0378">Hydrolase</keyword>
<feature type="binding site" evidence="7">
    <location>
        <position position="73"/>
    </location>
    <ligand>
        <name>Mg(2+)</name>
        <dbReference type="ChEBI" id="CHEBI:18420"/>
    </ligand>
</feature>
<evidence type="ECO:0000256" key="4">
    <source>
        <dbReference type="ARBA" id="ARBA00022801"/>
    </source>
</evidence>
<evidence type="ECO:0000256" key="7">
    <source>
        <dbReference type="HAMAP-Rule" id="MF_01405"/>
    </source>
</evidence>
<dbReference type="Proteomes" id="UP001500604">
    <property type="component" value="Unassembled WGS sequence"/>
</dbReference>
<evidence type="ECO:0000256" key="3">
    <source>
        <dbReference type="ARBA" id="ARBA00022741"/>
    </source>
</evidence>
<dbReference type="PANTHER" id="PTHR11067:SF9">
    <property type="entry name" value="INOSINE TRIPHOSPHATE PYROPHOSPHATASE"/>
    <property type="match status" value="1"/>
</dbReference>
<dbReference type="InterPro" id="IPR020922">
    <property type="entry name" value="dITP/XTP_pyrophosphatase"/>
</dbReference>
<feature type="binding site" evidence="7">
    <location>
        <begin position="186"/>
        <end position="187"/>
    </location>
    <ligand>
        <name>substrate</name>
    </ligand>
</feature>
<dbReference type="PANTHER" id="PTHR11067">
    <property type="entry name" value="INOSINE TRIPHOSPHATE PYROPHOSPHATASE/HAM1 PROTEIN"/>
    <property type="match status" value="1"/>
</dbReference>
<keyword evidence="10" id="KW-1185">Reference proteome</keyword>
<dbReference type="NCBIfam" id="TIGR00042">
    <property type="entry name" value="RdgB/HAM1 family non-canonical purine NTP pyrophosphatase"/>
    <property type="match status" value="1"/>
</dbReference>
<dbReference type="HAMAP" id="MF_01405">
    <property type="entry name" value="Non_canon_purine_NTPase"/>
    <property type="match status" value="1"/>
</dbReference>
<dbReference type="Gene3D" id="3.90.950.10">
    <property type="match status" value="1"/>
</dbReference>
<organism evidence="9 10">
    <name type="scientific">Kistimonas scapharcae</name>
    <dbReference type="NCBI Taxonomy" id="1036133"/>
    <lineage>
        <taxon>Bacteria</taxon>
        <taxon>Pseudomonadati</taxon>
        <taxon>Pseudomonadota</taxon>
        <taxon>Gammaproteobacteria</taxon>
        <taxon>Oceanospirillales</taxon>
        <taxon>Endozoicomonadaceae</taxon>
        <taxon>Kistimonas</taxon>
    </lineage>
</organism>
<comment type="catalytic activity">
    <reaction evidence="7">
        <text>ITP + H2O = IMP + diphosphate + H(+)</text>
        <dbReference type="Rhea" id="RHEA:29399"/>
        <dbReference type="ChEBI" id="CHEBI:15377"/>
        <dbReference type="ChEBI" id="CHEBI:15378"/>
        <dbReference type="ChEBI" id="CHEBI:33019"/>
        <dbReference type="ChEBI" id="CHEBI:58053"/>
        <dbReference type="ChEBI" id="CHEBI:61402"/>
        <dbReference type="EC" id="3.6.1.66"/>
    </reaction>
</comment>
<comment type="subunit">
    <text evidence="7">Homodimer.</text>
</comment>
<feature type="binding site" evidence="7">
    <location>
        <position position="74"/>
    </location>
    <ligand>
        <name>substrate</name>
    </ligand>
</feature>
<reference evidence="10" key="1">
    <citation type="journal article" date="2019" name="Int. J. Syst. Evol. Microbiol.">
        <title>The Global Catalogue of Microorganisms (GCM) 10K type strain sequencing project: providing services to taxonomists for standard genome sequencing and annotation.</title>
        <authorList>
            <consortium name="The Broad Institute Genomics Platform"/>
            <consortium name="The Broad Institute Genome Sequencing Center for Infectious Disease"/>
            <person name="Wu L."/>
            <person name="Ma J."/>
        </authorList>
    </citation>
    <scope>NUCLEOTIDE SEQUENCE [LARGE SCALE GENOMIC DNA]</scope>
    <source>
        <strain evidence="10">JCM 17805</strain>
    </source>
</reference>
<comment type="catalytic activity">
    <reaction evidence="7">
        <text>XTP + H2O = XMP + diphosphate + H(+)</text>
        <dbReference type="Rhea" id="RHEA:28610"/>
        <dbReference type="ChEBI" id="CHEBI:15377"/>
        <dbReference type="ChEBI" id="CHEBI:15378"/>
        <dbReference type="ChEBI" id="CHEBI:33019"/>
        <dbReference type="ChEBI" id="CHEBI:57464"/>
        <dbReference type="ChEBI" id="CHEBI:61314"/>
        <dbReference type="EC" id="3.6.1.66"/>
    </reaction>
</comment>
<feature type="active site" description="Proton acceptor" evidence="7">
    <location>
        <position position="73"/>
    </location>
</feature>
<evidence type="ECO:0000256" key="2">
    <source>
        <dbReference type="ARBA" id="ARBA00022723"/>
    </source>
</evidence>
<dbReference type="InterPro" id="IPR029001">
    <property type="entry name" value="ITPase-like_fam"/>
</dbReference>
<comment type="catalytic activity">
    <reaction evidence="7">
        <text>dITP + H2O = dIMP + diphosphate + H(+)</text>
        <dbReference type="Rhea" id="RHEA:28342"/>
        <dbReference type="ChEBI" id="CHEBI:15377"/>
        <dbReference type="ChEBI" id="CHEBI:15378"/>
        <dbReference type="ChEBI" id="CHEBI:33019"/>
        <dbReference type="ChEBI" id="CHEBI:61194"/>
        <dbReference type="ChEBI" id="CHEBI:61382"/>
        <dbReference type="EC" id="3.6.1.66"/>
    </reaction>
</comment>
<name>A0ABP8VAG8_9GAMM</name>
<feature type="binding site" evidence="7">
    <location>
        <position position="44"/>
    </location>
    <ligand>
        <name>Mg(2+)</name>
        <dbReference type="ChEBI" id="CHEBI:18420"/>
    </ligand>
</feature>
<comment type="similarity">
    <text evidence="1 7 8">Belongs to the HAM1 NTPase family.</text>
</comment>
<evidence type="ECO:0000256" key="1">
    <source>
        <dbReference type="ARBA" id="ARBA00008023"/>
    </source>
</evidence>
<dbReference type="RefSeq" id="WP_345198496.1">
    <property type="nucleotide sequence ID" value="NZ_BAABFL010000467.1"/>
</dbReference>
<accession>A0ABP8VAG8</accession>
<dbReference type="Pfam" id="PF01725">
    <property type="entry name" value="Ham1p_like"/>
    <property type="match status" value="1"/>
</dbReference>
<feature type="binding site" evidence="7">
    <location>
        <begin position="12"/>
        <end position="17"/>
    </location>
    <ligand>
        <name>substrate</name>
    </ligand>
</feature>
<gene>
    <name evidence="9" type="ORF">GCM10023116_42940</name>
</gene>
<dbReference type="NCBIfam" id="NF011397">
    <property type="entry name" value="PRK14822.1"/>
    <property type="match status" value="1"/>
</dbReference>
<evidence type="ECO:0000313" key="9">
    <source>
        <dbReference type="EMBL" id="GAA4652010.1"/>
    </source>
</evidence>
<feature type="binding site" evidence="7">
    <location>
        <begin position="158"/>
        <end position="161"/>
    </location>
    <ligand>
        <name>substrate</name>
    </ligand>
</feature>
<dbReference type="EMBL" id="BAABFL010000467">
    <property type="protein sequence ID" value="GAA4652010.1"/>
    <property type="molecule type" value="Genomic_DNA"/>
</dbReference>
<comment type="cofactor">
    <cofactor evidence="7">
        <name>Mg(2+)</name>
        <dbReference type="ChEBI" id="CHEBI:18420"/>
    </cofactor>
    <text evidence="7">Binds 1 Mg(2+) ion per subunit.</text>
</comment>